<dbReference type="GO" id="GO:0000324">
    <property type="term" value="C:fungal-type vacuole"/>
    <property type="evidence" value="ECO:0007669"/>
    <property type="project" value="TreeGrafter"/>
</dbReference>
<dbReference type="Pfam" id="PF00723">
    <property type="entry name" value="Glyco_hydro_15"/>
    <property type="match status" value="1"/>
</dbReference>
<reference evidence="12" key="1">
    <citation type="journal article" date="2016" name="PLoS ONE">
        <title>The Involvement of Mig1 from Xanthophyllomyces dendrorhous in Catabolic Repression: An Active Mechanism Contributing to the Regulation of Carotenoid Production.</title>
        <authorList>
            <person name="Alcaino J."/>
            <person name="Bravo N."/>
            <person name="Cordova P."/>
            <person name="Marcoleta A.E."/>
            <person name="Contreras G."/>
            <person name="Barahona S."/>
            <person name="Sepulveda D."/>
            <person name="Fernandez-Lobato M."/>
            <person name="Baeza M."/>
            <person name="Cifuentes V."/>
        </authorList>
    </citation>
    <scope>NUCLEOTIDE SEQUENCE</scope>
    <source>
        <strain evidence="12">UCD 67-385</strain>
    </source>
</reference>
<dbReference type="PANTHER" id="PTHR31616:SF9">
    <property type="entry name" value="GLUCOAMYLASE, INTRACELLULAR SPORULATION-SPECIFIC"/>
    <property type="match status" value="1"/>
</dbReference>
<evidence type="ECO:0000256" key="6">
    <source>
        <dbReference type="ARBA" id="ARBA00023295"/>
    </source>
</evidence>
<dbReference type="InterPro" id="IPR012341">
    <property type="entry name" value="6hp_glycosidase-like_sf"/>
</dbReference>
<keyword evidence="7" id="KW-0624">Polysaccharide degradation</keyword>
<dbReference type="EC" id="3.2.1.3" evidence="3"/>
<evidence type="ECO:0000256" key="3">
    <source>
        <dbReference type="ARBA" id="ARBA00012593"/>
    </source>
</evidence>
<keyword evidence="5" id="KW-0119">Carbohydrate metabolism</keyword>
<proteinExistence type="inferred from homology"/>
<evidence type="ECO:0000259" key="11">
    <source>
        <dbReference type="Pfam" id="PF00723"/>
    </source>
</evidence>
<evidence type="ECO:0000256" key="7">
    <source>
        <dbReference type="ARBA" id="ARBA00023326"/>
    </source>
</evidence>
<evidence type="ECO:0000256" key="5">
    <source>
        <dbReference type="ARBA" id="ARBA00023277"/>
    </source>
</evidence>
<comment type="similarity">
    <text evidence="2">Belongs to the glycosyl hydrolase 15 family.</text>
</comment>
<evidence type="ECO:0000313" key="12">
    <source>
        <dbReference type="EMBL" id="AOR81603.1"/>
    </source>
</evidence>
<dbReference type="InterPro" id="IPR008928">
    <property type="entry name" value="6-hairpin_glycosidase_sf"/>
</dbReference>
<dbReference type="PANTHER" id="PTHR31616">
    <property type="entry name" value="TREHALASE"/>
    <property type="match status" value="1"/>
</dbReference>
<evidence type="ECO:0000256" key="10">
    <source>
        <dbReference type="SAM" id="MobiDB-lite"/>
    </source>
</evidence>
<gene>
    <name evidence="12" type="primary">MAL5</name>
</gene>
<feature type="region of interest" description="Disordered" evidence="10">
    <location>
        <begin position="1"/>
        <end position="22"/>
    </location>
</feature>
<organism evidence="12">
    <name type="scientific">Phaffia rhodozyma</name>
    <name type="common">Yeast</name>
    <name type="synonym">Xanthophyllomyces dendrorhous</name>
    <dbReference type="NCBI Taxonomy" id="264483"/>
    <lineage>
        <taxon>Eukaryota</taxon>
        <taxon>Fungi</taxon>
        <taxon>Dikarya</taxon>
        <taxon>Basidiomycota</taxon>
        <taxon>Agaricomycotina</taxon>
        <taxon>Tremellomycetes</taxon>
        <taxon>Cystofilobasidiales</taxon>
        <taxon>Mrakiaceae</taxon>
        <taxon>Phaffia</taxon>
    </lineage>
</organism>
<dbReference type="PRINTS" id="PR00736">
    <property type="entry name" value="GLHYDRLASE15"/>
</dbReference>
<sequence length="593" mass="65581">MPTDKPSLLPVTNQTNEKHSSRPTYHLSVKTYDVIDPDYGRAGPSTRHAKSHLKGLLSLGAVTSVALVVLASSSDTACLSSAISRLPSTSSVSSVVRWATGYDSSVHELRYQDEACRHRPQETSSEIDDWIDEERDISHRAILDNIGPRAGAIPGLVIASPSKSHPDYFYSWTRDSALTFSTIFDRFLPGPNSTAYAHGDPSLEPLIREYIHAQGNLQLLSNPSGTFLDGGLGEPKFEVDGTAFHNSWGRPQRDGPPLRAMVVSQYAEYLLDRKEPFDSTYINENIYNPKTVMAKGSILKSDLEYTAHNWHRNSFDLWEEINGLHFFTLLASRVALERGAALATRLSDPGAASFYTQEANAITDRLELFWSPDRNFISATIDAPRFGRSGLDSALILAFLHAGEQGDGVWGIAGERALSTLISYVDSFKNGLYKINDVPGDGWNGAIAVGRYSEDVYNGDGMSLANPWYLCTFGVAEMIFRIAIHFEKVDQIPITPISLHFWQNVYPSAKSGDVYQRGDGVYEHVLEKLAGWADGFLLIGKSFEGPEGSFTEQFSRLDGTPTGAKKLTWSYASFIEATNGRNEYRHISALKRD</sequence>
<dbReference type="Gene3D" id="1.50.10.10">
    <property type="match status" value="1"/>
</dbReference>
<feature type="domain" description="GH15-like" evidence="11">
    <location>
        <begin position="139"/>
        <end position="578"/>
    </location>
</feature>
<dbReference type="SUPFAM" id="SSF48208">
    <property type="entry name" value="Six-hairpin glycosidases"/>
    <property type="match status" value="1"/>
</dbReference>
<evidence type="ECO:0000256" key="8">
    <source>
        <dbReference type="ARBA" id="ARBA00033442"/>
    </source>
</evidence>
<dbReference type="AlphaFoldDB" id="A0A1C9UL15"/>
<evidence type="ECO:0000256" key="2">
    <source>
        <dbReference type="ARBA" id="ARBA00006188"/>
    </source>
</evidence>
<name>A0A1C9UL15_PHARH</name>
<comment type="catalytic activity">
    <reaction evidence="1">
        <text>Hydrolysis of terminal (1-&gt;4)-linked alpha-D-glucose residues successively from non-reducing ends of the chains with release of beta-D-glucose.</text>
        <dbReference type="EC" id="3.2.1.3"/>
    </reaction>
</comment>
<keyword evidence="6" id="KW-0326">Glycosidase</keyword>
<accession>A0A1C9UL15</accession>
<evidence type="ECO:0000256" key="4">
    <source>
        <dbReference type="ARBA" id="ARBA00022801"/>
    </source>
</evidence>
<protein>
    <recommendedName>
        <fullName evidence="3">glucan 1,4-alpha-glucosidase</fullName>
        <ecNumber evidence="3">3.2.1.3</ecNumber>
    </recommendedName>
    <alternativeName>
        <fullName evidence="9">1,4-alpha-D-glucan glucohydrolase</fullName>
    </alternativeName>
    <alternativeName>
        <fullName evidence="8">Glucan 1,4-alpha-glucosidase</fullName>
    </alternativeName>
</protein>
<evidence type="ECO:0000256" key="1">
    <source>
        <dbReference type="ARBA" id="ARBA00001863"/>
    </source>
</evidence>
<dbReference type="InterPro" id="IPR011613">
    <property type="entry name" value="GH15-like"/>
</dbReference>
<dbReference type="GO" id="GO:0000272">
    <property type="term" value="P:polysaccharide catabolic process"/>
    <property type="evidence" value="ECO:0007669"/>
    <property type="project" value="UniProtKB-KW"/>
</dbReference>
<evidence type="ECO:0000256" key="9">
    <source>
        <dbReference type="ARBA" id="ARBA00033473"/>
    </source>
</evidence>
<dbReference type="GO" id="GO:0004339">
    <property type="term" value="F:glucan 1,4-alpha-glucosidase activity"/>
    <property type="evidence" value="ECO:0007669"/>
    <property type="project" value="UniProtKB-EC"/>
</dbReference>
<dbReference type="InterPro" id="IPR000165">
    <property type="entry name" value="Glucoamylase"/>
</dbReference>
<keyword evidence="4" id="KW-0378">Hydrolase</keyword>
<dbReference type="EMBL" id="KX384891">
    <property type="protein sequence ID" value="AOR81603.1"/>
    <property type="molecule type" value="Genomic_DNA"/>
</dbReference>